<evidence type="ECO:0000256" key="2">
    <source>
        <dbReference type="PIRSR" id="PIRSR605754-1"/>
    </source>
</evidence>
<evidence type="ECO:0000313" key="4">
    <source>
        <dbReference type="EMBL" id="TQN38095.1"/>
    </source>
</evidence>
<dbReference type="AlphaFoldDB" id="A0A543P1U9"/>
<dbReference type="InterPro" id="IPR023365">
    <property type="entry name" value="Sortase_dom-sf"/>
</dbReference>
<keyword evidence="5" id="KW-1185">Reference proteome</keyword>
<dbReference type="GO" id="GO:0016787">
    <property type="term" value="F:hydrolase activity"/>
    <property type="evidence" value="ECO:0007669"/>
    <property type="project" value="UniProtKB-KW"/>
</dbReference>
<keyword evidence="1" id="KW-0378">Hydrolase</keyword>
<dbReference type="Gene3D" id="2.40.260.10">
    <property type="entry name" value="Sortase"/>
    <property type="match status" value="1"/>
</dbReference>
<feature type="transmembrane region" description="Helical" evidence="3">
    <location>
        <begin position="36"/>
        <end position="53"/>
    </location>
</feature>
<organism evidence="4 5">
    <name type="scientific">Blastococcus colisei</name>
    <dbReference type="NCBI Taxonomy" id="1564162"/>
    <lineage>
        <taxon>Bacteria</taxon>
        <taxon>Bacillati</taxon>
        <taxon>Actinomycetota</taxon>
        <taxon>Actinomycetes</taxon>
        <taxon>Geodermatophilales</taxon>
        <taxon>Geodermatophilaceae</taxon>
        <taxon>Blastococcus</taxon>
    </lineage>
</organism>
<feature type="active site" description="Acyl-thioester intermediate" evidence="2">
    <location>
        <position position="227"/>
    </location>
</feature>
<dbReference type="RefSeq" id="WP_246064168.1">
    <property type="nucleotide sequence ID" value="NZ_VFQE01000002.1"/>
</dbReference>
<evidence type="ECO:0000313" key="5">
    <source>
        <dbReference type="Proteomes" id="UP000319865"/>
    </source>
</evidence>
<accession>A0A543P1U9</accession>
<dbReference type="CDD" id="cd05830">
    <property type="entry name" value="Sortase_E"/>
    <property type="match status" value="1"/>
</dbReference>
<dbReference type="Proteomes" id="UP000319865">
    <property type="component" value="Unassembled WGS sequence"/>
</dbReference>
<reference evidence="4 5" key="1">
    <citation type="submission" date="2019-06" db="EMBL/GenBank/DDBJ databases">
        <title>Sequencing the genomes of 1000 actinobacteria strains.</title>
        <authorList>
            <person name="Klenk H.-P."/>
        </authorList>
    </citation>
    <scope>NUCLEOTIDE SEQUENCE [LARGE SCALE GENOMIC DNA]</scope>
    <source>
        <strain evidence="4 5">DSM 46837</strain>
    </source>
</reference>
<feature type="active site" description="Proton donor/acceptor" evidence="2">
    <location>
        <position position="142"/>
    </location>
</feature>
<sequence length="263" mass="28133">MTHTQPMERVAPPPVPSTTLRAPARWVGVVQAAGELLITGGLVVLLFVVYELVVTDVLADRRQVALAHELQEDWDRPPSAAVPVHESKLGDAFAVLHIPRLGLDYERVVLEGTQERQLSQGPGHYTGTAMPGEQGNVAFAGHRVGKGSPFLELDLLQPGDPIVVETADSWFVYRMLGDVATGDVAADPSGIPGRQIVRPEDVEVISPTPNAAENAAPTGAYLTLTTCHPRYSAEQRLIIHARLDGAAISKADMPNGPAALSER</sequence>
<dbReference type="SUPFAM" id="SSF63817">
    <property type="entry name" value="Sortase"/>
    <property type="match status" value="1"/>
</dbReference>
<dbReference type="InterPro" id="IPR053465">
    <property type="entry name" value="Sortase_Class_E"/>
</dbReference>
<comment type="caution">
    <text evidence="4">The sequence shown here is derived from an EMBL/GenBank/DDBJ whole genome shotgun (WGS) entry which is preliminary data.</text>
</comment>
<dbReference type="InterPro" id="IPR042003">
    <property type="entry name" value="Sortase_E"/>
</dbReference>
<gene>
    <name evidence="4" type="ORF">FHU33_4780</name>
</gene>
<dbReference type="InterPro" id="IPR005754">
    <property type="entry name" value="Sortase"/>
</dbReference>
<dbReference type="EMBL" id="VFQE01000002">
    <property type="protein sequence ID" value="TQN38095.1"/>
    <property type="molecule type" value="Genomic_DNA"/>
</dbReference>
<dbReference type="NCBIfam" id="NF033747">
    <property type="entry name" value="class_E_sortase"/>
    <property type="match status" value="1"/>
</dbReference>
<name>A0A543P1U9_9ACTN</name>
<keyword evidence="3" id="KW-0472">Membrane</keyword>
<protein>
    <submittedName>
        <fullName evidence="4">Sortase A</fullName>
    </submittedName>
</protein>
<proteinExistence type="predicted"/>
<dbReference type="Pfam" id="PF04203">
    <property type="entry name" value="Sortase"/>
    <property type="match status" value="1"/>
</dbReference>
<keyword evidence="3" id="KW-1133">Transmembrane helix</keyword>
<evidence type="ECO:0000256" key="1">
    <source>
        <dbReference type="ARBA" id="ARBA00022801"/>
    </source>
</evidence>
<keyword evidence="3" id="KW-0812">Transmembrane</keyword>
<evidence type="ECO:0000256" key="3">
    <source>
        <dbReference type="SAM" id="Phobius"/>
    </source>
</evidence>